<name>H8H317_DEIGI</name>
<accession>H8H317</accession>
<proteinExistence type="predicted"/>
<dbReference type="AlphaFoldDB" id="H8H317"/>
<geneLocation type="plasmid" evidence="1 2">
    <name>P3</name>
</geneLocation>
<sequence>MPHSVTLPGDIEVCPFTPTEFFKKEYRLSRVDEDGHLYLALLKKGERRVVRGNRLLALEDAHYALRTGWSLHMIRLHVGDHCDYLVCDVEPILFEGDAERLSEQLRLADEEGTYQDAIAPFLAGLGRSLEAYFGGE</sequence>
<keyword evidence="1" id="KW-0614">Plasmid</keyword>
<dbReference type="PATRIC" id="fig|745776.4.peg.3888"/>
<dbReference type="Proteomes" id="UP000007575">
    <property type="component" value="Plasmid P3"/>
</dbReference>
<evidence type="ECO:0000313" key="2">
    <source>
        <dbReference type="Proteomes" id="UP000007575"/>
    </source>
</evidence>
<protein>
    <submittedName>
        <fullName evidence="1">Uncharacterized protein</fullName>
    </submittedName>
</protein>
<organism evidence="1 2">
    <name type="scientific">Deinococcus gobiensis (strain DSM 21396 / JCM 16679 / CGMCC 1.7299 / I-0)</name>
    <dbReference type="NCBI Taxonomy" id="745776"/>
    <lineage>
        <taxon>Bacteria</taxon>
        <taxon>Thermotogati</taxon>
        <taxon>Deinococcota</taxon>
        <taxon>Deinococci</taxon>
        <taxon>Deinococcales</taxon>
        <taxon>Deinococcaceae</taxon>
        <taxon>Deinococcus</taxon>
    </lineage>
</organism>
<reference evidence="1 2" key="1">
    <citation type="journal article" date="2012" name="PLoS ONE">
        <title>Genome sequence and transcriptome analysis of the radioresistant bacterium Deinococcus gobiensis: insights into the extreme environmental adaptations.</title>
        <authorList>
            <person name="Yuan M."/>
            <person name="Chen M."/>
            <person name="Zhang W."/>
            <person name="Lu W."/>
            <person name="Wang J."/>
            <person name="Yang M."/>
            <person name="Zhao P."/>
            <person name="Tang R."/>
            <person name="Li X."/>
            <person name="Hao Y."/>
            <person name="Zhou Z."/>
            <person name="Zhan Y."/>
            <person name="Yu H."/>
            <person name="Teng C."/>
            <person name="Yan Y."/>
            <person name="Ping S."/>
            <person name="Wang Y."/>
            <person name="Lin M."/>
        </authorList>
    </citation>
    <scope>NUCLEOTIDE SEQUENCE [LARGE SCALE GENOMIC DNA]</scope>
    <source>
        <strain evidence="2">DSM 21396 / JCM 16679 / CGMCC 1.7299 / I-0</strain>
        <plasmid evidence="1">P3</plasmid>
    </source>
</reference>
<evidence type="ECO:0000313" key="1">
    <source>
        <dbReference type="EMBL" id="AFD27914.1"/>
    </source>
</evidence>
<dbReference type="HOGENOM" id="CLU_1872026_0_0_0"/>
<dbReference type="KEGG" id="dgo:DGo_PC0122"/>
<dbReference type="EMBL" id="CP002194">
    <property type="protein sequence ID" value="AFD27914.1"/>
    <property type="molecule type" value="Genomic_DNA"/>
</dbReference>
<keyword evidence="2" id="KW-1185">Reference proteome</keyword>
<gene>
    <name evidence="1" type="ordered locus">DGo_PC0122</name>
</gene>